<sequence>MFQMNKIQLKQIQSFYFLQILEFRVQKFYQDFQISKHIIFKGAYKQNPTQLIYYLKCCRISQSVSQLFNLNYFFSILIKKKYDLNTSINRQEYPNEYQGLLLIADFILYREINSDTYNYLSSLQKLKQYQINLQNSIQNIFIQFVFSLLQIKQILKFYFFENFILNRQFILFLNLNIILDFFYYSKSIQIRNKKYIFKLIF</sequence>
<dbReference type="EMBL" id="GG662666">
    <property type="protein sequence ID" value="EWS74039.1"/>
    <property type="molecule type" value="Genomic_DNA"/>
</dbReference>
<proteinExistence type="predicted"/>
<dbReference type="KEGG" id="tet:TTHERM_000339769"/>
<dbReference type="AlphaFoldDB" id="W7XJC6"/>
<feature type="transmembrane region" description="Helical" evidence="1">
    <location>
        <begin position="165"/>
        <end position="184"/>
    </location>
</feature>
<keyword evidence="1" id="KW-0472">Membrane</keyword>
<gene>
    <name evidence="2" type="ORF">TTHERM_000339769</name>
</gene>
<keyword evidence="3" id="KW-1185">Reference proteome</keyword>
<name>W7XJC6_TETTS</name>
<keyword evidence="1 2" id="KW-0812">Transmembrane</keyword>
<protein>
    <submittedName>
        <fullName evidence="2">Transmembrane protein, putative</fullName>
    </submittedName>
</protein>
<reference evidence="3" key="1">
    <citation type="journal article" date="2006" name="PLoS Biol.">
        <title>Macronuclear genome sequence of the ciliate Tetrahymena thermophila, a model eukaryote.</title>
        <authorList>
            <person name="Eisen J.A."/>
            <person name="Coyne R.S."/>
            <person name="Wu M."/>
            <person name="Wu D."/>
            <person name="Thiagarajan M."/>
            <person name="Wortman J.R."/>
            <person name="Badger J.H."/>
            <person name="Ren Q."/>
            <person name="Amedeo P."/>
            <person name="Jones K.M."/>
            <person name="Tallon L.J."/>
            <person name="Delcher A.L."/>
            <person name="Salzberg S.L."/>
            <person name="Silva J.C."/>
            <person name="Haas B.J."/>
            <person name="Majoros W.H."/>
            <person name="Farzad M."/>
            <person name="Carlton J.M."/>
            <person name="Smith R.K. Jr."/>
            <person name="Garg J."/>
            <person name="Pearlman R.E."/>
            <person name="Karrer K.M."/>
            <person name="Sun L."/>
            <person name="Manning G."/>
            <person name="Elde N.C."/>
            <person name="Turkewitz A.P."/>
            <person name="Asai D.J."/>
            <person name="Wilkes D.E."/>
            <person name="Wang Y."/>
            <person name="Cai H."/>
            <person name="Collins K."/>
            <person name="Stewart B.A."/>
            <person name="Lee S.R."/>
            <person name="Wilamowska K."/>
            <person name="Weinberg Z."/>
            <person name="Ruzzo W.L."/>
            <person name="Wloga D."/>
            <person name="Gaertig J."/>
            <person name="Frankel J."/>
            <person name="Tsao C.-C."/>
            <person name="Gorovsky M.A."/>
            <person name="Keeling P.J."/>
            <person name="Waller R.F."/>
            <person name="Patron N.J."/>
            <person name="Cherry J.M."/>
            <person name="Stover N.A."/>
            <person name="Krieger C.J."/>
            <person name="del Toro C."/>
            <person name="Ryder H.F."/>
            <person name="Williamson S.C."/>
            <person name="Barbeau R.A."/>
            <person name="Hamilton E.P."/>
            <person name="Orias E."/>
        </authorList>
    </citation>
    <scope>NUCLEOTIDE SEQUENCE [LARGE SCALE GENOMIC DNA]</scope>
    <source>
        <strain evidence="3">SB210</strain>
    </source>
</reference>
<dbReference type="InParanoid" id="W7XJC6"/>
<organism evidence="2 3">
    <name type="scientific">Tetrahymena thermophila (strain SB210)</name>
    <dbReference type="NCBI Taxonomy" id="312017"/>
    <lineage>
        <taxon>Eukaryota</taxon>
        <taxon>Sar</taxon>
        <taxon>Alveolata</taxon>
        <taxon>Ciliophora</taxon>
        <taxon>Intramacronucleata</taxon>
        <taxon>Oligohymenophorea</taxon>
        <taxon>Hymenostomatida</taxon>
        <taxon>Tetrahymenina</taxon>
        <taxon>Tetrahymenidae</taxon>
        <taxon>Tetrahymena</taxon>
    </lineage>
</organism>
<dbReference type="GeneID" id="24438497"/>
<keyword evidence="1" id="KW-1133">Transmembrane helix</keyword>
<accession>W7XJC6</accession>
<dbReference type="RefSeq" id="XP_012653438.1">
    <property type="nucleotide sequence ID" value="XM_012797984.1"/>
</dbReference>
<evidence type="ECO:0000256" key="1">
    <source>
        <dbReference type="SAM" id="Phobius"/>
    </source>
</evidence>
<evidence type="ECO:0000313" key="2">
    <source>
        <dbReference type="EMBL" id="EWS74039.1"/>
    </source>
</evidence>
<evidence type="ECO:0000313" key="3">
    <source>
        <dbReference type="Proteomes" id="UP000009168"/>
    </source>
</evidence>
<dbReference type="Proteomes" id="UP000009168">
    <property type="component" value="Unassembled WGS sequence"/>
</dbReference>